<dbReference type="InterPro" id="IPR017441">
    <property type="entry name" value="Protein_kinase_ATP_BS"/>
</dbReference>
<evidence type="ECO:0000256" key="13">
    <source>
        <dbReference type="PROSITE-ProRule" id="PRU00192"/>
    </source>
</evidence>
<organism evidence="20 21">
    <name type="scientific">Gasterosteus aculeatus aculeatus</name>
    <name type="common">three-spined stickleback</name>
    <dbReference type="NCBI Taxonomy" id="481459"/>
    <lineage>
        <taxon>Eukaryota</taxon>
        <taxon>Metazoa</taxon>
        <taxon>Chordata</taxon>
        <taxon>Craniata</taxon>
        <taxon>Vertebrata</taxon>
        <taxon>Euteleostomi</taxon>
        <taxon>Actinopterygii</taxon>
        <taxon>Neopterygii</taxon>
        <taxon>Teleostei</taxon>
        <taxon>Neoteleostei</taxon>
        <taxon>Acanthomorphata</taxon>
        <taxon>Eupercaria</taxon>
        <taxon>Perciformes</taxon>
        <taxon>Cottioidei</taxon>
        <taxon>Gasterosteales</taxon>
        <taxon>Gasterosteidae</taxon>
        <taxon>Gasterosteus</taxon>
    </lineage>
</organism>
<dbReference type="SMART" id="SM00219">
    <property type="entry name" value="TyrKc"/>
    <property type="match status" value="1"/>
</dbReference>
<dbReference type="GO" id="GO:0005524">
    <property type="term" value="F:ATP binding"/>
    <property type="evidence" value="ECO:0007669"/>
    <property type="project" value="UniProtKB-UniRule"/>
</dbReference>
<reference evidence="20 21" key="1">
    <citation type="journal article" date="2021" name="G3 (Bethesda)">
        <title>Improved contiguity of the threespine stickleback genome using long-read sequencing.</title>
        <authorList>
            <person name="Nath S."/>
            <person name="Shaw D.E."/>
            <person name="White M.A."/>
        </authorList>
    </citation>
    <scope>NUCLEOTIDE SEQUENCE [LARGE SCALE GENOMIC DNA]</scope>
    <source>
        <strain evidence="20 21">Lake Benthic</strain>
    </source>
</reference>
<feature type="compositionally biased region" description="Low complexity" evidence="16">
    <location>
        <begin position="10"/>
        <end position="21"/>
    </location>
</feature>
<dbReference type="InterPro" id="IPR036860">
    <property type="entry name" value="SH2_dom_sf"/>
</dbReference>
<dbReference type="InterPro" id="IPR001245">
    <property type="entry name" value="Ser-Thr/Tyr_kinase_cat_dom"/>
</dbReference>
<evidence type="ECO:0000256" key="8">
    <source>
        <dbReference type="ARBA" id="ARBA00022999"/>
    </source>
</evidence>
<keyword evidence="21" id="KW-1185">Reference proteome</keyword>
<accession>A0AAQ4PH15</accession>
<sequence length="615" mass="68798">MTRAPPFPEASGRAARSRPFSRSAQQVAAFCPRARSPLGTRIPAGITTQFVCPLCPLCAEGVTSGREKVYCKCTQDLVAVLVIMGCACCKQKKSAKAAITSAEVDAANLSLGNADGGLSAALTQGRYCPDPTQTIPDYNKGFSTITNFPNTNTHQRPGGVTSGGVTLFIALYEYDARTEDDLTFQKGEKFQIINNTEGDWWEARSLDTGHSGYIPSNYVAPVDSIQAEEWYFGKMGRKDAERQLLGQGNQRGTFLIRESETTKGAYSLSIRDWDDNKGDHVKHYKIRKLDNGGYYITTRSQFDTVQQLVEHYTGSNDGLCYYLTMPCVNSIPLTMGLGRDAWEVQRESLAMQRKLGQGCFGDVWMGMWNGTTKVAVKTLKPGTMSPEAFLEEAQIMKRLRHDKLVQLYAVVSEEPIYIITEFMSQGSLLDFLKDGEGQNLKLPQLVDMAAQIASGMAYIERMNYIHRDLRAANILVGDNLVCKIADFGLARLIEDNEYTARQGAKFPIKWTAPEAALYGRFTIKSDVWSFGILLTELITKGRVPYPGMNNREVLEQVERGYRMPCAQDCPASLHELMLQCWRREADERHTFEYLQSFLEDYFTATEPQYQPGENL</sequence>
<dbReference type="PRINTS" id="PR00109">
    <property type="entry name" value="TYRKINASE"/>
</dbReference>
<dbReference type="Gene3D" id="1.10.510.10">
    <property type="entry name" value="Transferase(Phosphotransferase) domain 1"/>
    <property type="match status" value="1"/>
</dbReference>
<dbReference type="SUPFAM" id="SSF50044">
    <property type="entry name" value="SH3-domain"/>
    <property type="match status" value="1"/>
</dbReference>
<dbReference type="Gene3D" id="3.30.200.20">
    <property type="entry name" value="Phosphorylase Kinase, domain 1"/>
    <property type="match status" value="1"/>
</dbReference>
<dbReference type="CDD" id="cd14203">
    <property type="entry name" value="PTKc_Src_Fyn_like"/>
    <property type="match status" value="1"/>
</dbReference>
<dbReference type="SUPFAM" id="SSF55550">
    <property type="entry name" value="SH2 domain"/>
    <property type="match status" value="1"/>
</dbReference>
<dbReference type="PROSITE" id="PS50002">
    <property type="entry name" value="SH3"/>
    <property type="match status" value="1"/>
</dbReference>
<dbReference type="Ensembl" id="ENSGACT00000055685.1">
    <property type="protein sequence ID" value="ENSGACP00000038080.1"/>
    <property type="gene ID" value="ENSGACG00000005767.2"/>
</dbReference>
<dbReference type="PANTHER" id="PTHR24418">
    <property type="entry name" value="TYROSINE-PROTEIN KINASE"/>
    <property type="match status" value="1"/>
</dbReference>
<keyword evidence="3 15" id="KW-0808">Transferase</keyword>
<dbReference type="PROSITE" id="PS50001">
    <property type="entry name" value="SH2"/>
    <property type="match status" value="1"/>
</dbReference>
<dbReference type="Pfam" id="PF00017">
    <property type="entry name" value="SH2"/>
    <property type="match status" value="1"/>
</dbReference>
<dbReference type="InterPro" id="IPR036028">
    <property type="entry name" value="SH3-like_dom_sf"/>
</dbReference>
<keyword evidence="4" id="KW-0519">Myristate</keyword>
<evidence type="ECO:0000256" key="1">
    <source>
        <dbReference type="ARBA" id="ARBA00022443"/>
    </source>
</evidence>
<keyword evidence="2" id="KW-0597">Phosphoprotein</keyword>
<dbReference type="Pfam" id="PF07714">
    <property type="entry name" value="PK_Tyr_Ser-Thr"/>
    <property type="match status" value="1"/>
</dbReference>
<dbReference type="PRINTS" id="PR00452">
    <property type="entry name" value="SH3DOMAIN"/>
</dbReference>
<evidence type="ECO:0000256" key="14">
    <source>
        <dbReference type="PROSITE-ProRule" id="PRU10141"/>
    </source>
</evidence>
<evidence type="ECO:0000256" key="11">
    <source>
        <dbReference type="ARBA" id="ARBA00051245"/>
    </source>
</evidence>
<dbReference type="Proteomes" id="UP000007635">
    <property type="component" value="Chromosome X"/>
</dbReference>
<evidence type="ECO:0000313" key="21">
    <source>
        <dbReference type="Proteomes" id="UP000007635"/>
    </source>
</evidence>
<evidence type="ECO:0000256" key="7">
    <source>
        <dbReference type="ARBA" id="ARBA00022840"/>
    </source>
</evidence>
<feature type="domain" description="Protein kinase" evidence="19">
    <location>
        <begin position="349"/>
        <end position="602"/>
    </location>
</feature>
<dbReference type="RefSeq" id="XP_040043948.1">
    <property type="nucleotide sequence ID" value="XM_040188014.1"/>
</dbReference>
<feature type="binding site" evidence="14">
    <location>
        <position position="377"/>
    </location>
    <ligand>
        <name>ATP</name>
        <dbReference type="ChEBI" id="CHEBI:30616"/>
    </ligand>
</feature>
<dbReference type="Pfam" id="PF00018">
    <property type="entry name" value="SH3_1"/>
    <property type="match status" value="1"/>
</dbReference>
<evidence type="ECO:0000259" key="18">
    <source>
        <dbReference type="PROSITE" id="PS50002"/>
    </source>
</evidence>
<comment type="similarity">
    <text evidence="15">Belongs to the protein kinase superfamily. Tyr protein kinase family.</text>
</comment>
<dbReference type="GeneTree" id="ENSGT00940000157554"/>
<dbReference type="SUPFAM" id="SSF56112">
    <property type="entry name" value="Protein kinase-like (PK-like)"/>
    <property type="match status" value="1"/>
</dbReference>
<evidence type="ECO:0000256" key="10">
    <source>
        <dbReference type="ARBA" id="ARBA00023288"/>
    </source>
</evidence>
<feature type="domain" description="SH3" evidence="18">
    <location>
        <begin position="163"/>
        <end position="224"/>
    </location>
</feature>
<dbReference type="FunFam" id="3.30.200.20:FF:000016">
    <property type="entry name" value="Tyrosine-protein kinase"/>
    <property type="match status" value="1"/>
</dbReference>
<evidence type="ECO:0000256" key="9">
    <source>
        <dbReference type="ARBA" id="ARBA00023137"/>
    </source>
</evidence>
<evidence type="ECO:0000259" key="19">
    <source>
        <dbReference type="PROSITE" id="PS50011"/>
    </source>
</evidence>
<keyword evidence="5 14" id="KW-0547">Nucleotide-binding</keyword>
<keyword evidence="10" id="KW-0449">Lipoprotein</keyword>
<dbReference type="PROSITE" id="PS00107">
    <property type="entry name" value="PROTEIN_KINASE_ATP"/>
    <property type="match status" value="1"/>
</dbReference>
<dbReference type="SMART" id="SM00252">
    <property type="entry name" value="SH2"/>
    <property type="match status" value="1"/>
</dbReference>
<keyword evidence="8 12" id="KW-0727">SH2 domain</keyword>
<comment type="catalytic activity">
    <reaction evidence="11 15">
        <text>L-tyrosyl-[protein] + ATP = O-phospho-L-tyrosyl-[protein] + ADP + H(+)</text>
        <dbReference type="Rhea" id="RHEA:10596"/>
        <dbReference type="Rhea" id="RHEA-COMP:10136"/>
        <dbReference type="Rhea" id="RHEA-COMP:20101"/>
        <dbReference type="ChEBI" id="CHEBI:15378"/>
        <dbReference type="ChEBI" id="CHEBI:30616"/>
        <dbReference type="ChEBI" id="CHEBI:46858"/>
        <dbReference type="ChEBI" id="CHEBI:61978"/>
        <dbReference type="ChEBI" id="CHEBI:456216"/>
        <dbReference type="EC" id="2.7.10.2"/>
    </reaction>
</comment>
<dbReference type="CDD" id="cd10367">
    <property type="entry name" value="SH2_Src_Fgr"/>
    <property type="match status" value="1"/>
</dbReference>
<evidence type="ECO:0000256" key="5">
    <source>
        <dbReference type="ARBA" id="ARBA00022741"/>
    </source>
</evidence>
<keyword evidence="1 13" id="KW-0728">SH3 domain</keyword>
<evidence type="ECO:0000256" key="6">
    <source>
        <dbReference type="ARBA" id="ARBA00022777"/>
    </source>
</evidence>
<dbReference type="CTD" id="337571"/>
<protein>
    <recommendedName>
        <fullName evidence="15">Tyrosine-protein kinase</fullName>
        <ecNumber evidence="15">2.7.10.2</ecNumber>
    </recommendedName>
</protein>
<evidence type="ECO:0000256" key="12">
    <source>
        <dbReference type="PROSITE-ProRule" id="PRU00191"/>
    </source>
</evidence>
<evidence type="ECO:0000256" key="16">
    <source>
        <dbReference type="SAM" id="MobiDB-lite"/>
    </source>
</evidence>
<dbReference type="InterPro" id="IPR011009">
    <property type="entry name" value="Kinase-like_dom_sf"/>
</dbReference>
<dbReference type="InterPro" id="IPR001452">
    <property type="entry name" value="SH3_domain"/>
</dbReference>
<keyword evidence="9 15" id="KW-0829">Tyrosine-protein kinase</keyword>
<dbReference type="PRINTS" id="PR00401">
    <property type="entry name" value="SH2DOMAIN"/>
</dbReference>
<dbReference type="InterPro" id="IPR050198">
    <property type="entry name" value="Non-receptor_tyrosine_kinases"/>
</dbReference>
<dbReference type="Gene3D" id="3.30.505.10">
    <property type="entry name" value="SH2 domain"/>
    <property type="match status" value="1"/>
</dbReference>
<reference evidence="20" key="3">
    <citation type="submission" date="2025-09" db="UniProtKB">
        <authorList>
            <consortium name="Ensembl"/>
        </authorList>
    </citation>
    <scope>IDENTIFICATION</scope>
</reference>
<dbReference type="FunFam" id="2.30.30.40:FF:000022">
    <property type="entry name" value="Tyrosine-protein kinase"/>
    <property type="match status" value="1"/>
</dbReference>
<dbReference type="InterPro" id="IPR008266">
    <property type="entry name" value="Tyr_kinase_AS"/>
</dbReference>
<dbReference type="InterPro" id="IPR035693">
    <property type="entry name" value="Fgr_SH2"/>
</dbReference>
<dbReference type="FunFam" id="3.30.505.10:FF:000001">
    <property type="entry name" value="Tyrosine-protein kinase"/>
    <property type="match status" value="1"/>
</dbReference>
<evidence type="ECO:0000313" key="20">
    <source>
        <dbReference type="Ensembl" id="ENSGACP00000038080.1"/>
    </source>
</evidence>
<evidence type="ECO:0000256" key="15">
    <source>
        <dbReference type="RuleBase" id="RU362096"/>
    </source>
</evidence>
<feature type="region of interest" description="Disordered" evidence="16">
    <location>
        <begin position="1"/>
        <end position="21"/>
    </location>
</feature>
<dbReference type="GO" id="GO:0004715">
    <property type="term" value="F:non-membrane spanning protein tyrosine kinase activity"/>
    <property type="evidence" value="ECO:0007669"/>
    <property type="project" value="UniProtKB-EC"/>
</dbReference>
<keyword evidence="6 15" id="KW-0418">Kinase</keyword>
<keyword evidence="7 14" id="KW-0067">ATP-binding</keyword>
<dbReference type="PROSITE" id="PS00109">
    <property type="entry name" value="PROTEIN_KINASE_TYR"/>
    <property type="match status" value="1"/>
</dbReference>
<dbReference type="InterPro" id="IPR000719">
    <property type="entry name" value="Prot_kinase_dom"/>
</dbReference>
<evidence type="ECO:0000259" key="17">
    <source>
        <dbReference type="PROSITE" id="PS50001"/>
    </source>
</evidence>
<feature type="domain" description="SH2" evidence="17">
    <location>
        <begin position="230"/>
        <end position="327"/>
    </location>
</feature>
<name>A0AAQ4PH15_GASAC</name>
<dbReference type="SMART" id="SM00326">
    <property type="entry name" value="SH3"/>
    <property type="match status" value="1"/>
</dbReference>
<evidence type="ECO:0000256" key="2">
    <source>
        <dbReference type="ARBA" id="ARBA00022553"/>
    </source>
</evidence>
<dbReference type="InterPro" id="IPR000980">
    <property type="entry name" value="SH2"/>
</dbReference>
<dbReference type="FunFam" id="1.10.510.10:FF:000553">
    <property type="entry name" value="Tyrosine-protein kinase"/>
    <property type="match status" value="1"/>
</dbReference>
<evidence type="ECO:0000256" key="3">
    <source>
        <dbReference type="ARBA" id="ARBA00022679"/>
    </source>
</evidence>
<dbReference type="GeneID" id="120826073"/>
<dbReference type="AlphaFoldDB" id="A0AAQ4PH15"/>
<dbReference type="PROSITE" id="PS50011">
    <property type="entry name" value="PROTEIN_KINASE_DOM"/>
    <property type="match status" value="1"/>
</dbReference>
<reference evidence="20" key="2">
    <citation type="submission" date="2025-08" db="UniProtKB">
        <authorList>
            <consortium name="Ensembl"/>
        </authorList>
    </citation>
    <scope>IDENTIFICATION</scope>
</reference>
<dbReference type="Gene3D" id="2.30.30.40">
    <property type="entry name" value="SH3 Domains"/>
    <property type="match status" value="1"/>
</dbReference>
<dbReference type="InterPro" id="IPR020635">
    <property type="entry name" value="Tyr_kinase_cat_dom"/>
</dbReference>
<dbReference type="EC" id="2.7.10.2" evidence="15"/>
<proteinExistence type="inferred from homology"/>
<evidence type="ECO:0000256" key="4">
    <source>
        <dbReference type="ARBA" id="ARBA00022707"/>
    </source>
</evidence>